<dbReference type="GO" id="GO:0008483">
    <property type="term" value="F:transaminase activity"/>
    <property type="evidence" value="ECO:0007669"/>
    <property type="project" value="UniProtKB-KW"/>
</dbReference>
<dbReference type="OrthoDB" id="9802328at2"/>
<feature type="domain" description="Aminotransferase class I/classII large" evidence="5">
    <location>
        <begin position="61"/>
        <end position="394"/>
    </location>
</feature>
<evidence type="ECO:0000256" key="4">
    <source>
        <dbReference type="ARBA" id="ARBA00022898"/>
    </source>
</evidence>
<dbReference type="InterPro" id="IPR015424">
    <property type="entry name" value="PyrdxlP-dep_Trfase"/>
</dbReference>
<organism evidence="6 7">
    <name type="scientific">Neptunomonas concharum</name>
    <dbReference type="NCBI Taxonomy" id="1031538"/>
    <lineage>
        <taxon>Bacteria</taxon>
        <taxon>Pseudomonadati</taxon>
        <taxon>Pseudomonadota</taxon>
        <taxon>Gammaproteobacteria</taxon>
        <taxon>Oceanospirillales</taxon>
        <taxon>Oceanospirillaceae</taxon>
        <taxon>Neptunomonas</taxon>
    </lineage>
</organism>
<dbReference type="PANTHER" id="PTHR42790:SF19">
    <property type="entry name" value="KYNURENINE_ALPHA-AMINOADIPATE AMINOTRANSFERASE, MITOCHONDRIAL"/>
    <property type="match status" value="1"/>
</dbReference>
<dbReference type="PANTHER" id="PTHR42790">
    <property type="entry name" value="AMINOTRANSFERASE"/>
    <property type="match status" value="1"/>
</dbReference>
<keyword evidence="3 6" id="KW-0808">Transferase</keyword>
<protein>
    <submittedName>
        <fullName evidence="6">PLP-dependent aminotransferase family protein</fullName>
    </submittedName>
</protein>
<dbReference type="Gene3D" id="3.90.1150.10">
    <property type="entry name" value="Aspartate Aminotransferase, domain 1"/>
    <property type="match status" value="1"/>
</dbReference>
<comment type="cofactor">
    <cofactor evidence="1">
        <name>pyridoxal 5'-phosphate</name>
        <dbReference type="ChEBI" id="CHEBI:597326"/>
    </cofactor>
</comment>
<accession>A0A5P1R7G2</accession>
<evidence type="ECO:0000313" key="6">
    <source>
        <dbReference type="EMBL" id="QEQ95537.1"/>
    </source>
</evidence>
<name>A0A5P1R7G2_9GAMM</name>
<keyword evidence="4" id="KW-0663">Pyridoxal phosphate</keyword>
<gene>
    <name evidence="6" type="ORF">F0U83_01795</name>
</gene>
<dbReference type="GO" id="GO:1901605">
    <property type="term" value="P:alpha-amino acid metabolic process"/>
    <property type="evidence" value="ECO:0007669"/>
    <property type="project" value="TreeGrafter"/>
</dbReference>
<dbReference type="InterPro" id="IPR015421">
    <property type="entry name" value="PyrdxlP-dep_Trfase_major"/>
</dbReference>
<dbReference type="AlphaFoldDB" id="A0A5P1R7G2"/>
<dbReference type="Proteomes" id="UP000324760">
    <property type="component" value="Chromosome"/>
</dbReference>
<dbReference type="InterPro" id="IPR050859">
    <property type="entry name" value="Class-I_PLP-dep_aminotransf"/>
</dbReference>
<dbReference type="InterPro" id="IPR015422">
    <property type="entry name" value="PyrdxlP-dep_Trfase_small"/>
</dbReference>
<sequence>MTKRQLPPLRYAGQRRTIIMITLSQRTQKMSPSYIREILNATQQPDMISFAGGLPDESLFPKQRLQDAAAKMLADTRCFQYGETQGDPKLREWIKNHQIPDTLEVIITTGSQQALDLIARAYLNPGDTVLVETPCYLGALQVFELAEASIITLPQTISGPDIEQLEQILQQHTPKLFYSVPDFHNPSGRCWSLETRQAVAHLLNTYSTLFIEDAPYRALRYEGDHIAQVSDLTDAPTIRLGSFSKVATPGMRIGYAAGAATCIQPLILLKQAADLHSTLPIQRMMYHLLADGLLEEHLPRLVHHYREKSLVMTHMLRKTLGDRISLSDPVGGMFLWGELHGISAHALAKASLENGVAIVPGDVFYPSGHEGPEALRLNFTHASISMIEEGIKRLTHAANML</sequence>
<dbReference type="KEGG" id="ncu:F0U83_01795"/>
<evidence type="ECO:0000256" key="1">
    <source>
        <dbReference type="ARBA" id="ARBA00001933"/>
    </source>
</evidence>
<keyword evidence="7" id="KW-1185">Reference proteome</keyword>
<evidence type="ECO:0000259" key="5">
    <source>
        <dbReference type="Pfam" id="PF00155"/>
    </source>
</evidence>
<evidence type="ECO:0000256" key="2">
    <source>
        <dbReference type="ARBA" id="ARBA00022576"/>
    </source>
</evidence>
<proteinExistence type="predicted"/>
<dbReference type="EMBL" id="CP043869">
    <property type="protein sequence ID" value="QEQ95537.1"/>
    <property type="molecule type" value="Genomic_DNA"/>
</dbReference>
<evidence type="ECO:0000313" key="7">
    <source>
        <dbReference type="Proteomes" id="UP000324760"/>
    </source>
</evidence>
<dbReference type="Gene3D" id="3.40.640.10">
    <property type="entry name" value="Type I PLP-dependent aspartate aminotransferase-like (Major domain)"/>
    <property type="match status" value="1"/>
</dbReference>
<dbReference type="SUPFAM" id="SSF53383">
    <property type="entry name" value="PLP-dependent transferases"/>
    <property type="match status" value="1"/>
</dbReference>
<keyword evidence="2 6" id="KW-0032">Aminotransferase</keyword>
<dbReference type="Pfam" id="PF00155">
    <property type="entry name" value="Aminotran_1_2"/>
    <property type="match status" value="1"/>
</dbReference>
<dbReference type="GO" id="GO:0030170">
    <property type="term" value="F:pyridoxal phosphate binding"/>
    <property type="evidence" value="ECO:0007669"/>
    <property type="project" value="InterPro"/>
</dbReference>
<dbReference type="InterPro" id="IPR004839">
    <property type="entry name" value="Aminotransferase_I/II_large"/>
</dbReference>
<reference evidence="6 7" key="1">
    <citation type="journal article" date="2019" name="Biochem. Eng. J.">
        <title>Metabolic engineering of the marine bacteria Neptunomonas concharum for the production of acetoin and meso-2,3-butanediol from acetate.</title>
        <authorList>
            <person name="Li W."/>
            <person name="Pu N."/>
            <person name="Liu C.-X."/>
            <person name="Yuan Q.-P."/>
            <person name="Li Z.-J."/>
        </authorList>
    </citation>
    <scope>NUCLEOTIDE SEQUENCE [LARGE SCALE GENOMIC DNA]</scope>
    <source>
        <strain evidence="6 7">JCM17730</strain>
    </source>
</reference>
<evidence type="ECO:0000256" key="3">
    <source>
        <dbReference type="ARBA" id="ARBA00022679"/>
    </source>
</evidence>
<dbReference type="CDD" id="cd00609">
    <property type="entry name" value="AAT_like"/>
    <property type="match status" value="1"/>
</dbReference>